<sequence length="111" mass="12289">NWGDLNMSSDSSASESLETQSLDTPKQPIGQVVIGADRKTDAVDVPALVDQVEIKQITDVVDDRKNKVKNNLVLSSTKTEEGNRKQTNLNIVKQQNYTVDQMINSNEDSLK</sequence>
<feature type="compositionally biased region" description="Low complexity" evidence="1">
    <location>
        <begin position="8"/>
        <end position="22"/>
    </location>
</feature>
<dbReference type="AlphaFoldDB" id="A0A1B6M6Y4"/>
<accession>A0A1B6M6Y4</accession>
<organism evidence="2">
    <name type="scientific">Graphocephala atropunctata</name>
    <dbReference type="NCBI Taxonomy" id="36148"/>
    <lineage>
        <taxon>Eukaryota</taxon>
        <taxon>Metazoa</taxon>
        <taxon>Ecdysozoa</taxon>
        <taxon>Arthropoda</taxon>
        <taxon>Hexapoda</taxon>
        <taxon>Insecta</taxon>
        <taxon>Pterygota</taxon>
        <taxon>Neoptera</taxon>
        <taxon>Paraneoptera</taxon>
        <taxon>Hemiptera</taxon>
        <taxon>Auchenorrhyncha</taxon>
        <taxon>Membracoidea</taxon>
        <taxon>Cicadellidae</taxon>
        <taxon>Cicadellinae</taxon>
        <taxon>Cicadellini</taxon>
        <taxon>Graphocephala</taxon>
    </lineage>
</organism>
<gene>
    <name evidence="2" type="ORF">g.2754</name>
</gene>
<proteinExistence type="predicted"/>
<dbReference type="EMBL" id="GEBQ01008299">
    <property type="protein sequence ID" value="JAT31678.1"/>
    <property type="molecule type" value="Transcribed_RNA"/>
</dbReference>
<protein>
    <submittedName>
        <fullName evidence="2">Uncharacterized protein</fullName>
    </submittedName>
</protein>
<feature type="non-terminal residue" evidence="2">
    <location>
        <position position="1"/>
    </location>
</feature>
<feature type="non-terminal residue" evidence="2">
    <location>
        <position position="111"/>
    </location>
</feature>
<name>A0A1B6M6Y4_9HEMI</name>
<feature type="region of interest" description="Disordered" evidence="1">
    <location>
        <begin position="1"/>
        <end position="28"/>
    </location>
</feature>
<evidence type="ECO:0000256" key="1">
    <source>
        <dbReference type="SAM" id="MobiDB-lite"/>
    </source>
</evidence>
<reference evidence="2" key="1">
    <citation type="submission" date="2015-11" db="EMBL/GenBank/DDBJ databases">
        <title>De novo transcriptome assembly of four potential Pierce s Disease insect vectors from Arizona vineyards.</title>
        <authorList>
            <person name="Tassone E.E."/>
        </authorList>
    </citation>
    <scope>NUCLEOTIDE SEQUENCE</scope>
</reference>
<evidence type="ECO:0000313" key="2">
    <source>
        <dbReference type="EMBL" id="JAT31678.1"/>
    </source>
</evidence>